<dbReference type="EMBL" id="PDTI01000060">
    <property type="protein sequence ID" value="PIE62167.1"/>
    <property type="molecule type" value="Genomic_DNA"/>
</dbReference>
<keyword evidence="3" id="KW-0998">Cell outer membrane</keyword>
<evidence type="ECO:0000256" key="1">
    <source>
        <dbReference type="ARBA" id="ARBA00022729"/>
    </source>
</evidence>
<feature type="repeat" description="TPR" evidence="4">
    <location>
        <begin position="67"/>
        <end position="100"/>
    </location>
</feature>
<evidence type="ECO:0000256" key="3">
    <source>
        <dbReference type="ARBA" id="ARBA00023237"/>
    </source>
</evidence>
<dbReference type="HAMAP" id="MF_00922">
    <property type="entry name" value="OM_assembly_BamD"/>
    <property type="match status" value="1"/>
</dbReference>
<name>A0A2G6MPZ2_9BACT</name>
<dbReference type="InterPro" id="IPR039565">
    <property type="entry name" value="BamD-like"/>
</dbReference>
<accession>A0A2G6MPZ2</accession>
<dbReference type="InterPro" id="IPR011990">
    <property type="entry name" value="TPR-like_helical_dom_sf"/>
</dbReference>
<dbReference type="SUPFAM" id="SSF48452">
    <property type="entry name" value="TPR-like"/>
    <property type="match status" value="1"/>
</dbReference>
<proteinExistence type="inferred from homology"/>
<dbReference type="PROSITE" id="PS51257">
    <property type="entry name" value="PROKAR_LIPOPROTEIN"/>
    <property type="match status" value="1"/>
</dbReference>
<comment type="caution">
    <text evidence="6">The sequence shown here is derived from an EMBL/GenBank/DDBJ whole genome shotgun (WGS) entry which is preliminary data.</text>
</comment>
<evidence type="ECO:0000313" key="6">
    <source>
        <dbReference type="EMBL" id="PIE62167.1"/>
    </source>
</evidence>
<feature type="domain" description="Outer membrane lipoprotein BamD-like" evidence="5">
    <location>
        <begin position="27"/>
        <end position="213"/>
    </location>
</feature>
<dbReference type="AlphaFoldDB" id="A0A2G6MPZ2"/>
<reference evidence="6 7" key="1">
    <citation type="submission" date="2017-10" db="EMBL/GenBank/DDBJ databases">
        <title>Novel microbial diversity and functional potential in the marine mammal oral microbiome.</title>
        <authorList>
            <person name="Dudek N.K."/>
            <person name="Sun C.L."/>
            <person name="Burstein D."/>
            <person name="Kantor R.S."/>
            <person name="Aliaga Goltsman D.S."/>
            <person name="Bik E.M."/>
            <person name="Thomas B.C."/>
            <person name="Banfield J.F."/>
            <person name="Relman D.A."/>
        </authorList>
    </citation>
    <scope>NUCLEOTIDE SEQUENCE [LARGE SCALE GENOMIC DNA]</scope>
    <source>
        <strain evidence="6">DOLJORAL78_47_202</strain>
    </source>
</reference>
<keyword evidence="2" id="KW-0472">Membrane</keyword>
<organism evidence="6 7">
    <name type="scientific">Desulfobacter postgatei</name>
    <dbReference type="NCBI Taxonomy" id="2293"/>
    <lineage>
        <taxon>Bacteria</taxon>
        <taxon>Pseudomonadati</taxon>
        <taxon>Thermodesulfobacteriota</taxon>
        <taxon>Desulfobacteria</taxon>
        <taxon>Desulfobacterales</taxon>
        <taxon>Desulfobacteraceae</taxon>
        <taxon>Desulfobacter</taxon>
    </lineage>
</organism>
<dbReference type="PANTHER" id="PTHR37423">
    <property type="entry name" value="SOLUBLE LYTIC MUREIN TRANSGLYCOSYLASE-RELATED"/>
    <property type="match status" value="1"/>
</dbReference>
<evidence type="ECO:0000256" key="4">
    <source>
        <dbReference type="PROSITE-ProRule" id="PRU00339"/>
    </source>
</evidence>
<keyword evidence="4" id="KW-0802">TPR repeat</keyword>
<protein>
    <submittedName>
        <fullName evidence="6">Outer membrane protein assembly factor BamD</fullName>
    </submittedName>
</protein>
<evidence type="ECO:0000256" key="2">
    <source>
        <dbReference type="ARBA" id="ARBA00023136"/>
    </source>
</evidence>
<gene>
    <name evidence="6" type="ORF">CSA25_06480</name>
</gene>
<dbReference type="Gene3D" id="1.25.40.10">
    <property type="entry name" value="Tetratricopeptide repeat domain"/>
    <property type="match status" value="1"/>
</dbReference>
<dbReference type="InterPro" id="IPR019734">
    <property type="entry name" value="TPR_rpt"/>
</dbReference>
<sequence length="226" mass="25861">MKKLLIAGLVIVLLSGCSLFEEKHQMNKNAQQLSAEGAASFMNEDYADAIKAYTDLKDWYPFSKYAILAELKIADAHFHLGEYPEAIAAYESFEKMHPKNEAVPYTINQTAMCWFNQINTIDRDATPSKKAMAEFERLIQLFPDNEYSQQALAHIDACIDNIASHELYIANFYNKTKKYKAALKRYQYIVETYTGTDQSQIALEKIPEVSENIKAVESDNEKNQQF</sequence>
<dbReference type="InterPro" id="IPR017689">
    <property type="entry name" value="BamD"/>
</dbReference>
<dbReference type="PANTHER" id="PTHR37423:SF6">
    <property type="entry name" value="CELL DIVISION COORDINATOR CPOB"/>
    <property type="match status" value="1"/>
</dbReference>
<dbReference type="NCBIfam" id="TIGR03302">
    <property type="entry name" value="OM_YfiO"/>
    <property type="match status" value="1"/>
</dbReference>
<evidence type="ECO:0000313" key="7">
    <source>
        <dbReference type="Proteomes" id="UP000231203"/>
    </source>
</evidence>
<dbReference type="Proteomes" id="UP000231203">
    <property type="component" value="Unassembled WGS sequence"/>
</dbReference>
<dbReference type="Pfam" id="PF13525">
    <property type="entry name" value="YfiO"/>
    <property type="match status" value="1"/>
</dbReference>
<dbReference type="PROSITE" id="PS50005">
    <property type="entry name" value="TPR"/>
    <property type="match status" value="1"/>
</dbReference>
<evidence type="ECO:0000259" key="5">
    <source>
        <dbReference type="Pfam" id="PF13525"/>
    </source>
</evidence>
<keyword evidence="1" id="KW-0732">Signal</keyword>